<dbReference type="AlphaFoldDB" id="A0A370L2I3"/>
<dbReference type="InterPro" id="IPR037185">
    <property type="entry name" value="EmrE-like"/>
</dbReference>
<accession>A0A370L2I3</accession>
<evidence type="ECO:0000313" key="3">
    <source>
        <dbReference type="EMBL" id="RDJ22442.1"/>
    </source>
</evidence>
<name>A0A370L2I3_9HYPH</name>
<feature type="domain" description="EamA" evidence="2">
    <location>
        <begin position="38"/>
        <end position="170"/>
    </location>
</feature>
<feature type="transmembrane region" description="Helical" evidence="1">
    <location>
        <begin position="266"/>
        <end position="286"/>
    </location>
</feature>
<feature type="transmembrane region" description="Helical" evidence="1">
    <location>
        <begin position="71"/>
        <end position="91"/>
    </location>
</feature>
<feature type="transmembrane region" description="Helical" evidence="1">
    <location>
        <begin position="35"/>
        <end position="51"/>
    </location>
</feature>
<feature type="domain" description="EamA" evidence="2">
    <location>
        <begin position="181"/>
        <end position="304"/>
    </location>
</feature>
<keyword evidence="4" id="KW-1185">Reference proteome</keyword>
<proteinExistence type="predicted"/>
<keyword evidence="1" id="KW-1133">Transmembrane helix</keyword>
<sequence length="330" mass="35730">MTLPATANRSAPLFSATAAEPKPKAAEPKSLRHDAPLRGIGLVLLAAVFFSSSDVVSKYLAASLPAFQITWIRYATFAGLMLAIVASSGSTRLLRTKRPALHILRGCGLVCSSIVFVMGLRYLPVADATATGFVTPLFVTALSIPLLGERVGWRRWTATLVGLAGVLIVVRPGGQSFHLASLLPMVSALSWAFGLIFTRMMSNTENPISTMTYSALVGLAISSLFIPFWWQPLNAEQFALCILVGLVSTTGHWFMILAFRHADASVLAPFTYSQLFWASLFGFFLFAALPDIWTIVGSVIIACSGLYTAHRERMRAREFTRSKASAHSAP</sequence>
<keyword evidence="1" id="KW-0472">Membrane</keyword>
<reference evidence="4" key="1">
    <citation type="submission" date="2018-07" db="EMBL/GenBank/DDBJ databases">
        <authorList>
            <person name="Safronova V.I."/>
            <person name="Chirak E.R."/>
            <person name="Sazanova A.L."/>
        </authorList>
    </citation>
    <scope>NUCLEOTIDE SEQUENCE [LARGE SCALE GENOMIC DNA]</scope>
    <source>
        <strain evidence="4">RCAM04685</strain>
    </source>
</reference>
<evidence type="ECO:0000313" key="4">
    <source>
        <dbReference type="Proteomes" id="UP000255207"/>
    </source>
</evidence>
<organism evidence="3 4">
    <name type="scientific">Bosea caraganae</name>
    <dbReference type="NCBI Taxonomy" id="2763117"/>
    <lineage>
        <taxon>Bacteria</taxon>
        <taxon>Pseudomonadati</taxon>
        <taxon>Pseudomonadota</taxon>
        <taxon>Alphaproteobacteria</taxon>
        <taxon>Hyphomicrobiales</taxon>
        <taxon>Boseaceae</taxon>
        <taxon>Bosea</taxon>
    </lineage>
</organism>
<feature type="transmembrane region" description="Helical" evidence="1">
    <location>
        <begin position="155"/>
        <end position="173"/>
    </location>
</feature>
<feature type="transmembrane region" description="Helical" evidence="1">
    <location>
        <begin position="292"/>
        <end position="309"/>
    </location>
</feature>
<dbReference type="OrthoDB" id="9815809at2"/>
<dbReference type="SUPFAM" id="SSF103481">
    <property type="entry name" value="Multidrug resistance efflux transporter EmrE"/>
    <property type="match status" value="2"/>
</dbReference>
<protein>
    <submittedName>
        <fullName evidence="3">DMT family transporter</fullName>
    </submittedName>
</protein>
<evidence type="ECO:0000259" key="2">
    <source>
        <dbReference type="Pfam" id="PF00892"/>
    </source>
</evidence>
<feature type="transmembrane region" description="Helical" evidence="1">
    <location>
        <begin position="129"/>
        <end position="148"/>
    </location>
</feature>
<dbReference type="GO" id="GO:0016020">
    <property type="term" value="C:membrane"/>
    <property type="evidence" value="ECO:0007669"/>
    <property type="project" value="InterPro"/>
</dbReference>
<comment type="caution">
    <text evidence="3">The sequence shown here is derived from an EMBL/GenBank/DDBJ whole genome shotgun (WGS) entry which is preliminary data.</text>
</comment>
<evidence type="ECO:0000256" key="1">
    <source>
        <dbReference type="SAM" id="Phobius"/>
    </source>
</evidence>
<dbReference type="Gene3D" id="1.10.3730.20">
    <property type="match status" value="1"/>
</dbReference>
<dbReference type="EMBL" id="QQTP01000010">
    <property type="protein sequence ID" value="RDJ22442.1"/>
    <property type="molecule type" value="Genomic_DNA"/>
</dbReference>
<feature type="transmembrane region" description="Helical" evidence="1">
    <location>
        <begin position="210"/>
        <end position="231"/>
    </location>
</feature>
<feature type="transmembrane region" description="Helical" evidence="1">
    <location>
        <begin position="179"/>
        <end position="198"/>
    </location>
</feature>
<keyword evidence="1" id="KW-0812">Transmembrane</keyword>
<feature type="transmembrane region" description="Helical" evidence="1">
    <location>
        <begin position="237"/>
        <end position="259"/>
    </location>
</feature>
<dbReference type="Pfam" id="PF00892">
    <property type="entry name" value="EamA"/>
    <property type="match status" value="2"/>
</dbReference>
<dbReference type="Proteomes" id="UP000255207">
    <property type="component" value="Unassembled WGS sequence"/>
</dbReference>
<gene>
    <name evidence="3" type="ORF">DWE98_18510</name>
</gene>
<dbReference type="PANTHER" id="PTHR22911:SF103">
    <property type="entry name" value="BLR2811 PROTEIN"/>
    <property type="match status" value="1"/>
</dbReference>
<dbReference type="InterPro" id="IPR000620">
    <property type="entry name" value="EamA_dom"/>
</dbReference>
<feature type="transmembrane region" description="Helical" evidence="1">
    <location>
        <begin position="103"/>
        <end position="123"/>
    </location>
</feature>
<dbReference type="PANTHER" id="PTHR22911">
    <property type="entry name" value="ACYL-MALONYL CONDENSING ENZYME-RELATED"/>
    <property type="match status" value="1"/>
</dbReference>